<proteinExistence type="predicted"/>
<dbReference type="PANTHER" id="PTHR42837:SF2">
    <property type="entry name" value="MEMBRANE METALLOPROTEASE ARASP2, CHLOROPLASTIC-RELATED"/>
    <property type="match status" value="1"/>
</dbReference>
<accession>X0UI83</accession>
<dbReference type="InterPro" id="IPR004387">
    <property type="entry name" value="Pept_M50_Zn"/>
</dbReference>
<dbReference type="EMBL" id="BARS01027635">
    <property type="protein sequence ID" value="GAG00088.1"/>
    <property type="molecule type" value="Genomic_DNA"/>
</dbReference>
<dbReference type="Gene3D" id="2.30.42.10">
    <property type="match status" value="1"/>
</dbReference>
<evidence type="ECO:0000256" key="6">
    <source>
        <dbReference type="ARBA" id="ARBA00022833"/>
    </source>
</evidence>
<comment type="subcellular location">
    <subcellularLocation>
        <location evidence="2">Membrane</location>
        <topology evidence="2">Multi-pass membrane protein</topology>
    </subcellularLocation>
</comment>
<comment type="cofactor">
    <cofactor evidence="1">
        <name>Zn(2+)</name>
        <dbReference type="ChEBI" id="CHEBI:29105"/>
    </cofactor>
</comment>
<feature type="domain" description="PDZ" evidence="11">
    <location>
        <begin position="139"/>
        <end position="206"/>
    </location>
</feature>
<keyword evidence="6" id="KW-0862">Zinc</keyword>
<dbReference type="Pfam" id="PF02163">
    <property type="entry name" value="Peptidase_M50"/>
    <property type="match status" value="1"/>
</dbReference>
<keyword evidence="7 10" id="KW-1133">Transmembrane helix</keyword>
<evidence type="ECO:0000256" key="10">
    <source>
        <dbReference type="SAM" id="Phobius"/>
    </source>
</evidence>
<evidence type="ECO:0000259" key="11">
    <source>
        <dbReference type="SMART" id="SM00228"/>
    </source>
</evidence>
<dbReference type="InterPro" id="IPR001478">
    <property type="entry name" value="PDZ"/>
</dbReference>
<evidence type="ECO:0000256" key="5">
    <source>
        <dbReference type="ARBA" id="ARBA00022801"/>
    </source>
</evidence>
<dbReference type="InterPro" id="IPR008915">
    <property type="entry name" value="Peptidase_M50"/>
</dbReference>
<dbReference type="InterPro" id="IPR036034">
    <property type="entry name" value="PDZ_sf"/>
</dbReference>
<evidence type="ECO:0000256" key="7">
    <source>
        <dbReference type="ARBA" id="ARBA00022989"/>
    </source>
</evidence>
<dbReference type="CDD" id="cd23081">
    <property type="entry name" value="cpPDZ_EcRseP-like"/>
    <property type="match status" value="1"/>
</dbReference>
<dbReference type="CDD" id="cd06163">
    <property type="entry name" value="S2P-M50_PDZ_RseP-like"/>
    <property type="match status" value="1"/>
</dbReference>
<dbReference type="SUPFAM" id="SSF50156">
    <property type="entry name" value="PDZ domain-like"/>
    <property type="match status" value="1"/>
</dbReference>
<keyword evidence="9 10" id="KW-0472">Membrane</keyword>
<evidence type="ECO:0000256" key="4">
    <source>
        <dbReference type="ARBA" id="ARBA00022692"/>
    </source>
</evidence>
<feature type="non-terminal residue" evidence="12">
    <location>
        <position position="234"/>
    </location>
</feature>
<dbReference type="GO" id="GO:0016020">
    <property type="term" value="C:membrane"/>
    <property type="evidence" value="ECO:0007669"/>
    <property type="project" value="UniProtKB-SubCell"/>
</dbReference>
<organism evidence="12">
    <name type="scientific">marine sediment metagenome</name>
    <dbReference type="NCBI Taxonomy" id="412755"/>
    <lineage>
        <taxon>unclassified sequences</taxon>
        <taxon>metagenomes</taxon>
        <taxon>ecological metagenomes</taxon>
    </lineage>
</organism>
<gene>
    <name evidence="12" type="ORF">S01H1_43381</name>
</gene>
<sequence length="234" mass="25171">MVTFASLAVSAWGILVAAAAFVLVLSVVVFIHELGHFVVARWCGVTVKTFSIGFGKEIFGFTDSKGTRWRFAWIPLGGYVKFLDDANAASQASADALAKMTPEELAGAFQTKPLWKRAAVVAAGPIANFLLAIAIYTAINLTFGVRTIPPRIDEVIAGMPAAAAGFERGDVIKSIDGWTIEGFGDVQRIVSINGDRKLVFSVDRDGKMLEIEVTPKVEEQKDTFGGTFRRGLIG</sequence>
<evidence type="ECO:0000256" key="9">
    <source>
        <dbReference type="ARBA" id="ARBA00023136"/>
    </source>
</evidence>
<keyword evidence="8" id="KW-0482">Metalloprotease</keyword>
<reference evidence="12" key="1">
    <citation type="journal article" date="2014" name="Front. Microbiol.">
        <title>High frequency of phylogenetically diverse reductive dehalogenase-homologous genes in deep subseafloor sedimentary metagenomes.</title>
        <authorList>
            <person name="Kawai M."/>
            <person name="Futagami T."/>
            <person name="Toyoda A."/>
            <person name="Takaki Y."/>
            <person name="Nishi S."/>
            <person name="Hori S."/>
            <person name="Arai W."/>
            <person name="Tsubouchi T."/>
            <person name="Morono Y."/>
            <person name="Uchiyama I."/>
            <person name="Ito T."/>
            <person name="Fujiyama A."/>
            <person name="Inagaki F."/>
            <person name="Takami H."/>
        </authorList>
    </citation>
    <scope>NUCLEOTIDE SEQUENCE</scope>
    <source>
        <strain evidence="12">Expedition CK06-06</strain>
    </source>
</reference>
<keyword evidence="5" id="KW-0378">Hydrolase</keyword>
<dbReference type="AlphaFoldDB" id="X0UI83"/>
<dbReference type="GO" id="GO:0004222">
    <property type="term" value="F:metalloendopeptidase activity"/>
    <property type="evidence" value="ECO:0007669"/>
    <property type="project" value="InterPro"/>
</dbReference>
<evidence type="ECO:0000313" key="12">
    <source>
        <dbReference type="EMBL" id="GAG00088.1"/>
    </source>
</evidence>
<dbReference type="SMART" id="SM00228">
    <property type="entry name" value="PDZ"/>
    <property type="match status" value="1"/>
</dbReference>
<feature type="transmembrane region" description="Helical" evidence="10">
    <location>
        <begin position="12"/>
        <end position="31"/>
    </location>
</feature>
<evidence type="ECO:0000256" key="2">
    <source>
        <dbReference type="ARBA" id="ARBA00004141"/>
    </source>
</evidence>
<dbReference type="PANTHER" id="PTHR42837">
    <property type="entry name" value="REGULATOR OF SIGMA-E PROTEASE RSEP"/>
    <property type="match status" value="1"/>
</dbReference>
<keyword evidence="3" id="KW-0645">Protease</keyword>
<dbReference type="GO" id="GO:0006508">
    <property type="term" value="P:proteolysis"/>
    <property type="evidence" value="ECO:0007669"/>
    <property type="project" value="UniProtKB-KW"/>
</dbReference>
<feature type="transmembrane region" description="Helical" evidence="10">
    <location>
        <begin position="118"/>
        <end position="139"/>
    </location>
</feature>
<comment type="caution">
    <text evidence="12">The sequence shown here is derived from an EMBL/GenBank/DDBJ whole genome shotgun (WGS) entry which is preliminary data.</text>
</comment>
<name>X0UI83_9ZZZZ</name>
<keyword evidence="4 10" id="KW-0812">Transmembrane</keyword>
<evidence type="ECO:0000256" key="1">
    <source>
        <dbReference type="ARBA" id="ARBA00001947"/>
    </source>
</evidence>
<protein>
    <recommendedName>
        <fullName evidence="11">PDZ domain-containing protein</fullName>
    </recommendedName>
</protein>
<evidence type="ECO:0000256" key="8">
    <source>
        <dbReference type="ARBA" id="ARBA00023049"/>
    </source>
</evidence>
<evidence type="ECO:0000256" key="3">
    <source>
        <dbReference type="ARBA" id="ARBA00022670"/>
    </source>
</evidence>